<name>A0ABQ8S577_PERAM</name>
<dbReference type="Pfam" id="PF21361">
    <property type="entry name" value="Sina_ZnF"/>
    <property type="match status" value="1"/>
</dbReference>
<comment type="domain">
    <text evidence="6">The SBD domain (substrate-binding domain) mediates the interaction with substrate proteins. It is related to the TRAF family.</text>
</comment>
<dbReference type="PROSITE" id="PS51081">
    <property type="entry name" value="ZF_SIAH"/>
    <property type="match status" value="1"/>
</dbReference>
<dbReference type="InterPro" id="IPR013083">
    <property type="entry name" value="Znf_RING/FYVE/PHD"/>
</dbReference>
<keyword evidence="9" id="KW-1185">Reference proteome</keyword>
<evidence type="ECO:0000256" key="6">
    <source>
        <dbReference type="RuleBase" id="RU201113"/>
    </source>
</evidence>
<keyword evidence="4 6" id="KW-0862">Zinc</keyword>
<dbReference type="Gene3D" id="2.60.210.10">
    <property type="entry name" value="Apoptosis, Tumor Necrosis Factor Receptor Associated Protein 2, Chain A"/>
    <property type="match status" value="1"/>
</dbReference>
<dbReference type="InterPro" id="IPR013010">
    <property type="entry name" value="Znf_SIAH"/>
</dbReference>
<dbReference type="InterPro" id="IPR004162">
    <property type="entry name" value="SINA-like_animal"/>
</dbReference>
<comment type="caution">
    <text evidence="8">The sequence shown here is derived from an EMBL/GenBank/DDBJ whole genome shotgun (WGS) entry which is preliminary data.</text>
</comment>
<dbReference type="InterPro" id="IPR018121">
    <property type="entry name" value="7-in-absentia-prot_TRAF-dom"/>
</dbReference>
<keyword evidence="6" id="KW-0833">Ubl conjugation pathway</keyword>
<sequence length="277" mass="31659">MDKLKLEKLSIKPVSSAVVSEDINSTVMQTLRCACKRYLYAPIRQCRSGHCLCSHCSDPPSRRMCPECGSPVIQARNLALEAIAAKLLIACVYRTAGCLEVMPQGYGMLVHEHQCLYRPYDCFAAKCAWTGQAHTLLAHMEKSHRERVFVGFEKVFKVKKIENREEMDMMFLFSCLNNLFWVKLIYRKTDTTFFGAVQYVGNINTAGKYSYSFEVKSEDEKSKKLFRFDRKTHEDIVSFDVIFGSHDCFCFPISIAKYFAESDAISINLTIQSVAQH</sequence>
<evidence type="ECO:0000256" key="4">
    <source>
        <dbReference type="ARBA" id="ARBA00022833"/>
    </source>
</evidence>
<comment type="domain">
    <text evidence="6">The RING-type zinc finger domain is essential for ubiquitin ligase activity.</text>
</comment>
<dbReference type="InterPro" id="IPR008974">
    <property type="entry name" value="TRAF-like"/>
</dbReference>
<dbReference type="EMBL" id="JAJSOF020000036">
    <property type="protein sequence ID" value="KAJ4428990.1"/>
    <property type="molecule type" value="Genomic_DNA"/>
</dbReference>
<comment type="pathway">
    <text evidence="6">Protein modification; protein ubiquitination.</text>
</comment>
<dbReference type="Gene3D" id="3.30.40.10">
    <property type="entry name" value="Zinc/RING finger domain, C3HC4 (zinc finger)"/>
    <property type="match status" value="1"/>
</dbReference>
<proteinExistence type="inferred from homology"/>
<dbReference type="PANTHER" id="PTHR45877:SF2">
    <property type="entry name" value="E3 UBIQUITIN-PROTEIN LIGASE SINA-RELATED"/>
    <property type="match status" value="1"/>
</dbReference>
<keyword evidence="3 5" id="KW-0863">Zinc-finger</keyword>
<evidence type="ECO:0000259" key="7">
    <source>
        <dbReference type="PROSITE" id="PS51081"/>
    </source>
</evidence>
<evidence type="ECO:0000256" key="5">
    <source>
        <dbReference type="PROSITE-ProRule" id="PRU00455"/>
    </source>
</evidence>
<gene>
    <name evidence="8" type="ORF">ANN_25986</name>
</gene>
<evidence type="ECO:0000256" key="1">
    <source>
        <dbReference type="ARBA" id="ARBA00009119"/>
    </source>
</evidence>
<dbReference type="PANTHER" id="PTHR45877">
    <property type="entry name" value="E3 UBIQUITIN-PROTEIN LIGASE SIAH2"/>
    <property type="match status" value="1"/>
</dbReference>
<accession>A0ABQ8S577</accession>
<evidence type="ECO:0000313" key="8">
    <source>
        <dbReference type="EMBL" id="KAJ4428990.1"/>
    </source>
</evidence>
<dbReference type="EC" id="2.3.2.27" evidence="6"/>
<evidence type="ECO:0000256" key="3">
    <source>
        <dbReference type="ARBA" id="ARBA00022771"/>
    </source>
</evidence>
<evidence type="ECO:0000313" key="9">
    <source>
        <dbReference type="Proteomes" id="UP001148838"/>
    </source>
</evidence>
<dbReference type="Pfam" id="PF03145">
    <property type="entry name" value="Sina_TRAF"/>
    <property type="match status" value="1"/>
</dbReference>
<dbReference type="SUPFAM" id="SSF49599">
    <property type="entry name" value="TRAF domain-like"/>
    <property type="match status" value="1"/>
</dbReference>
<dbReference type="Proteomes" id="UP001148838">
    <property type="component" value="Unassembled WGS sequence"/>
</dbReference>
<feature type="domain" description="SIAH-type" evidence="7">
    <location>
        <begin position="86"/>
        <end position="145"/>
    </location>
</feature>
<reference evidence="8 9" key="1">
    <citation type="journal article" date="2022" name="Allergy">
        <title>Genome assembly and annotation of Periplaneta americana reveal a comprehensive cockroach allergen profile.</title>
        <authorList>
            <person name="Wang L."/>
            <person name="Xiong Q."/>
            <person name="Saelim N."/>
            <person name="Wang L."/>
            <person name="Nong W."/>
            <person name="Wan A.T."/>
            <person name="Shi M."/>
            <person name="Liu X."/>
            <person name="Cao Q."/>
            <person name="Hui J.H.L."/>
            <person name="Sookrung N."/>
            <person name="Leung T.F."/>
            <person name="Tungtrongchitr A."/>
            <person name="Tsui S.K.W."/>
        </authorList>
    </citation>
    <scope>NUCLEOTIDE SEQUENCE [LARGE SCALE GENOMIC DNA]</scope>
    <source>
        <strain evidence="8">PWHHKU_190912</strain>
    </source>
</reference>
<organism evidence="8 9">
    <name type="scientific">Periplaneta americana</name>
    <name type="common">American cockroach</name>
    <name type="synonym">Blatta americana</name>
    <dbReference type="NCBI Taxonomy" id="6978"/>
    <lineage>
        <taxon>Eukaryota</taxon>
        <taxon>Metazoa</taxon>
        <taxon>Ecdysozoa</taxon>
        <taxon>Arthropoda</taxon>
        <taxon>Hexapoda</taxon>
        <taxon>Insecta</taxon>
        <taxon>Pterygota</taxon>
        <taxon>Neoptera</taxon>
        <taxon>Polyneoptera</taxon>
        <taxon>Dictyoptera</taxon>
        <taxon>Blattodea</taxon>
        <taxon>Blattoidea</taxon>
        <taxon>Blattidae</taxon>
        <taxon>Blattinae</taxon>
        <taxon>Periplaneta</taxon>
    </lineage>
</organism>
<protein>
    <recommendedName>
        <fullName evidence="6">E3 ubiquitin-protein ligase</fullName>
        <ecNumber evidence="6">2.3.2.27</ecNumber>
    </recommendedName>
</protein>
<comment type="function">
    <text evidence="6">E3 ubiquitin-protein ligase that mediates ubiquitination and subsequent proteasomal degradation of target proteins. E3 ubiquitin ligases accept ubiquitin from an E2 ubiquitin-conjugating enzyme in the form of a thioester and then directly transfers the ubiquitin to targeted substrates.</text>
</comment>
<keyword evidence="2 6" id="KW-0479">Metal-binding</keyword>
<evidence type="ECO:0000256" key="2">
    <source>
        <dbReference type="ARBA" id="ARBA00022723"/>
    </source>
</evidence>
<comment type="catalytic activity">
    <reaction evidence="6">
        <text>S-ubiquitinyl-[E2 ubiquitin-conjugating enzyme]-L-cysteine + [acceptor protein]-L-lysine = [E2 ubiquitin-conjugating enzyme]-L-cysteine + N(6)-ubiquitinyl-[acceptor protein]-L-lysine.</text>
        <dbReference type="EC" id="2.3.2.27"/>
    </reaction>
</comment>
<comment type="similarity">
    <text evidence="1 6">Belongs to the SINA (Seven in absentia) family.</text>
</comment>